<dbReference type="AlphaFoldDB" id="A0A8H6IT08"/>
<sequence>MAFVDNMSLVIRVQGYNAEPYSLQTSNRNPDCETDFKRKSLVIVLTGTGPRAAGRGALACRRVPEVSVEEEGSVPSSSR</sequence>
<name>A0A8H6IT08_9PEZI</name>
<accession>A0A8H6IT08</accession>
<comment type="caution">
    <text evidence="1">The sequence shown here is derived from an EMBL/GenBank/DDBJ whole genome shotgun (WGS) entry which is preliminary data.</text>
</comment>
<reference evidence="1 2" key="1">
    <citation type="journal article" date="2020" name="Phytopathology">
        <title>Genome Sequence Resources of Colletotrichum truncatum, C. plurivorum, C. musicola, and C. sojae: Four Species Pathogenic to Soybean (Glycine max).</title>
        <authorList>
            <person name="Rogerio F."/>
            <person name="Boufleur T.R."/>
            <person name="Ciampi-Guillardi M."/>
            <person name="Sukno S.A."/>
            <person name="Thon M.R."/>
            <person name="Massola Junior N.S."/>
            <person name="Baroncelli R."/>
        </authorList>
    </citation>
    <scope>NUCLEOTIDE SEQUENCE [LARGE SCALE GENOMIC DNA]</scope>
    <source>
        <strain evidence="1 2">LFN0009</strain>
    </source>
</reference>
<evidence type="ECO:0000313" key="1">
    <source>
        <dbReference type="EMBL" id="KAF6795360.1"/>
    </source>
</evidence>
<keyword evidence="2" id="KW-1185">Reference proteome</keyword>
<gene>
    <name evidence="1" type="ORF">CSOJ01_13484</name>
</gene>
<dbReference type="EMBL" id="WIGN01000392">
    <property type="protein sequence ID" value="KAF6795360.1"/>
    <property type="molecule type" value="Genomic_DNA"/>
</dbReference>
<organism evidence="1 2">
    <name type="scientific">Colletotrichum sojae</name>
    <dbReference type="NCBI Taxonomy" id="2175907"/>
    <lineage>
        <taxon>Eukaryota</taxon>
        <taxon>Fungi</taxon>
        <taxon>Dikarya</taxon>
        <taxon>Ascomycota</taxon>
        <taxon>Pezizomycotina</taxon>
        <taxon>Sordariomycetes</taxon>
        <taxon>Hypocreomycetidae</taxon>
        <taxon>Glomerellales</taxon>
        <taxon>Glomerellaceae</taxon>
        <taxon>Colletotrichum</taxon>
        <taxon>Colletotrichum orchidearum species complex</taxon>
    </lineage>
</organism>
<protein>
    <submittedName>
        <fullName evidence="1">Uncharacterized protein</fullName>
    </submittedName>
</protein>
<dbReference type="Proteomes" id="UP000652219">
    <property type="component" value="Unassembled WGS sequence"/>
</dbReference>
<evidence type="ECO:0000313" key="2">
    <source>
        <dbReference type="Proteomes" id="UP000652219"/>
    </source>
</evidence>
<proteinExistence type="predicted"/>